<dbReference type="CDD" id="cd06140">
    <property type="entry name" value="DNA_polA_I_Bacillus_like_exo"/>
    <property type="match status" value="1"/>
</dbReference>
<dbReference type="SMART" id="SM00279">
    <property type="entry name" value="HhH2"/>
    <property type="match status" value="1"/>
</dbReference>
<evidence type="ECO:0000256" key="4">
    <source>
        <dbReference type="ARBA" id="ARBA00022679"/>
    </source>
</evidence>
<dbReference type="SMART" id="SM00475">
    <property type="entry name" value="53EXOc"/>
    <property type="match status" value="1"/>
</dbReference>
<dbReference type="NCBIfam" id="TIGR00593">
    <property type="entry name" value="pola"/>
    <property type="match status" value="1"/>
</dbReference>
<dbReference type="Pfam" id="PF02739">
    <property type="entry name" value="5_3_exonuc_N"/>
    <property type="match status" value="1"/>
</dbReference>
<dbReference type="Pfam" id="PF01367">
    <property type="entry name" value="5_3_exonuc"/>
    <property type="match status" value="1"/>
</dbReference>
<comment type="function">
    <text evidence="16">In addition to polymerase activity, this DNA polymerase exhibits 5'-3' exonuclease activity.</text>
</comment>
<dbReference type="GO" id="GO:0006261">
    <property type="term" value="P:DNA-templated DNA replication"/>
    <property type="evidence" value="ECO:0007669"/>
    <property type="project" value="UniProtKB-UniRule"/>
</dbReference>
<dbReference type="SUPFAM" id="SSF47807">
    <property type="entry name" value="5' to 3' exonuclease, C-terminal subdomain"/>
    <property type="match status" value="1"/>
</dbReference>
<evidence type="ECO:0000256" key="6">
    <source>
        <dbReference type="ARBA" id="ARBA00022705"/>
    </source>
</evidence>
<keyword evidence="9 16" id="KW-0378">Hydrolase</keyword>
<evidence type="ECO:0000313" key="20">
    <source>
        <dbReference type="Proteomes" id="UP000199476"/>
    </source>
</evidence>
<comment type="similarity">
    <text evidence="1 16">Belongs to the DNA polymerase type-A family.</text>
</comment>
<evidence type="ECO:0000256" key="14">
    <source>
        <dbReference type="ARBA" id="ARBA00049244"/>
    </source>
</evidence>
<comment type="subunit">
    <text evidence="16">Single-chain monomer with multiple functions.</text>
</comment>
<dbReference type="EMBL" id="FNGO01000012">
    <property type="protein sequence ID" value="SDL94308.1"/>
    <property type="molecule type" value="Genomic_DNA"/>
</dbReference>
<keyword evidence="8 16" id="KW-0227">DNA damage</keyword>
<dbReference type="InterPro" id="IPR008918">
    <property type="entry name" value="HhH2"/>
</dbReference>
<reference evidence="19 20" key="1">
    <citation type="submission" date="2016-10" db="EMBL/GenBank/DDBJ databases">
        <authorList>
            <person name="de Groot N.N."/>
        </authorList>
    </citation>
    <scope>NUCLEOTIDE SEQUENCE [LARGE SCALE GENOMIC DNA]</scope>
    <source>
        <strain evidence="19 20">SLAS-1</strain>
    </source>
</reference>
<evidence type="ECO:0000256" key="13">
    <source>
        <dbReference type="ARBA" id="ARBA00023204"/>
    </source>
</evidence>
<dbReference type="InterPro" id="IPR019760">
    <property type="entry name" value="DNA-dir_DNA_pol_A_CS"/>
</dbReference>
<dbReference type="InterPro" id="IPR036397">
    <property type="entry name" value="RNaseH_sf"/>
</dbReference>
<dbReference type="InterPro" id="IPR029060">
    <property type="entry name" value="PIN-like_dom_sf"/>
</dbReference>
<evidence type="ECO:0000313" key="19">
    <source>
        <dbReference type="EMBL" id="SDL94308.1"/>
    </source>
</evidence>
<dbReference type="OrthoDB" id="9806424at2"/>
<dbReference type="Proteomes" id="UP000199476">
    <property type="component" value="Unassembled WGS sequence"/>
</dbReference>
<keyword evidence="20" id="KW-1185">Reference proteome</keyword>
<dbReference type="Gene3D" id="1.10.150.20">
    <property type="entry name" value="5' to 3' exonuclease, C-terminal subdomain"/>
    <property type="match status" value="2"/>
</dbReference>
<dbReference type="InterPro" id="IPR001098">
    <property type="entry name" value="DNA-dir_DNA_pol_A_palm_dom"/>
</dbReference>
<dbReference type="FunFam" id="1.10.150.20:FF:000003">
    <property type="entry name" value="DNA polymerase I"/>
    <property type="match status" value="1"/>
</dbReference>
<keyword evidence="5 16" id="KW-0548">Nucleotidyltransferase</keyword>
<dbReference type="SUPFAM" id="SSF56672">
    <property type="entry name" value="DNA/RNA polymerases"/>
    <property type="match status" value="1"/>
</dbReference>
<keyword evidence="6 16" id="KW-0235">DNA replication</keyword>
<dbReference type="NCBIfam" id="NF004397">
    <property type="entry name" value="PRK05755.1"/>
    <property type="match status" value="1"/>
</dbReference>
<dbReference type="GO" id="GO:0003677">
    <property type="term" value="F:DNA binding"/>
    <property type="evidence" value="ECO:0007669"/>
    <property type="project" value="UniProtKB-UniRule"/>
</dbReference>
<dbReference type="InterPro" id="IPR012337">
    <property type="entry name" value="RNaseH-like_sf"/>
</dbReference>
<dbReference type="InterPro" id="IPR020046">
    <property type="entry name" value="5-3_exonucl_a-hlix_arch_N"/>
</dbReference>
<comment type="catalytic activity">
    <reaction evidence="14 16">
        <text>DNA(n) + a 2'-deoxyribonucleoside 5'-triphosphate = DNA(n+1) + diphosphate</text>
        <dbReference type="Rhea" id="RHEA:22508"/>
        <dbReference type="Rhea" id="RHEA-COMP:17339"/>
        <dbReference type="Rhea" id="RHEA-COMP:17340"/>
        <dbReference type="ChEBI" id="CHEBI:33019"/>
        <dbReference type="ChEBI" id="CHEBI:61560"/>
        <dbReference type="ChEBI" id="CHEBI:173112"/>
        <dbReference type="EC" id="2.7.7.7"/>
    </reaction>
</comment>
<dbReference type="PRINTS" id="PR00868">
    <property type="entry name" value="DNAPOLI"/>
</dbReference>
<dbReference type="FunFam" id="1.20.1060.10:FF:000001">
    <property type="entry name" value="DNA polymerase I"/>
    <property type="match status" value="1"/>
</dbReference>
<name>A0A1G9P672_9FIRM</name>
<keyword evidence="13 16" id="KW-0234">DNA repair</keyword>
<organism evidence="19 20">
    <name type="scientific">Halarsenatibacter silvermanii</name>
    <dbReference type="NCBI Taxonomy" id="321763"/>
    <lineage>
        <taxon>Bacteria</taxon>
        <taxon>Bacillati</taxon>
        <taxon>Bacillota</taxon>
        <taxon>Clostridia</taxon>
        <taxon>Halanaerobiales</taxon>
        <taxon>Halarsenatibacteraceae</taxon>
        <taxon>Halarsenatibacter</taxon>
    </lineage>
</organism>
<dbReference type="Gene3D" id="3.30.420.10">
    <property type="entry name" value="Ribonuclease H-like superfamily/Ribonuclease H"/>
    <property type="match status" value="1"/>
</dbReference>
<dbReference type="InterPro" id="IPR043502">
    <property type="entry name" value="DNA/RNA_pol_sf"/>
</dbReference>
<dbReference type="GO" id="GO:0008409">
    <property type="term" value="F:5'-3' exonuclease activity"/>
    <property type="evidence" value="ECO:0007669"/>
    <property type="project" value="UniProtKB-UniRule"/>
</dbReference>
<dbReference type="GO" id="GO:0006302">
    <property type="term" value="P:double-strand break repair"/>
    <property type="evidence" value="ECO:0007669"/>
    <property type="project" value="TreeGrafter"/>
</dbReference>
<evidence type="ECO:0000256" key="7">
    <source>
        <dbReference type="ARBA" id="ARBA00022722"/>
    </source>
</evidence>
<evidence type="ECO:0000259" key="17">
    <source>
        <dbReference type="SMART" id="SM00475"/>
    </source>
</evidence>
<dbReference type="InterPro" id="IPR018320">
    <property type="entry name" value="DNA_polymerase_1"/>
</dbReference>
<evidence type="ECO:0000256" key="9">
    <source>
        <dbReference type="ARBA" id="ARBA00022801"/>
    </source>
</evidence>
<keyword evidence="12 16" id="KW-0238">DNA-binding</keyword>
<dbReference type="CDD" id="cd09898">
    <property type="entry name" value="H3TH_53EXO"/>
    <property type="match status" value="1"/>
</dbReference>
<evidence type="ECO:0000256" key="12">
    <source>
        <dbReference type="ARBA" id="ARBA00023125"/>
    </source>
</evidence>
<dbReference type="Gene3D" id="3.30.70.370">
    <property type="match status" value="1"/>
</dbReference>
<dbReference type="AlphaFoldDB" id="A0A1G9P672"/>
<dbReference type="PANTHER" id="PTHR10133:SF27">
    <property type="entry name" value="DNA POLYMERASE NU"/>
    <property type="match status" value="1"/>
</dbReference>
<dbReference type="Pfam" id="PF00476">
    <property type="entry name" value="DNA_pol_A"/>
    <property type="match status" value="1"/>
</dbReference>
<dbReference type="GO" id="GO:0003887">
    <property type="term" value="F:DNA-directed DNA polymerase activity"/>
    <property type="evidence" value="ECO:0007669"/>
    <property type="project" value="UniProtKB-UniRule"/>
</dbReference>
<dbReference type="InterPro" id="IPR002298">
    <property type="entry name" value="DNA_polymerase_A"/>
</dbReference>
<dbReference type="PROSITE" id="PS00447">
    <property type="entry name" value="DNA_POLYMERASE_A"/>
    <property type="match status" value="1"/>
</dbReference>
<keyword evidence="4 16" id="KW-0808">Transferase</keyword>
<gene>
    <name evidence="16" type="primary">polA</name>
    <name evidence="19" type="ORF">SAMN04488692_11223</name>
</gene>
<dbReference type="EC" id="2.7.7.7" evidence="2 15"/>
<keyword evidence="10 16" id="KW-0269">Exonuclease</keyword>
<dbReference type="STRING" id="321763.SAMN04488692_11223"/>
<dbReference type="Gene3D" id="1.20.1060.10">
    <property type="entry name" value="Taq DNA Polymerase, Chain T, domain 4"/>
    <property type="match status" value="1"/>
</dbReference>
<evidence type="ECO:0000256" key="16">
    <source>
        <dbReference type="RuleBase" id="RU004460"/>
    </source>
</evidence>
<dbReference type="RefSeq" id="WP_089760363.1">
    <property type="nucleotide sequence ID" value="NZ_FNGO01000012.1"/>
</dbReference>
<evidence type="ECO:0000259" key="18">
    <source>
        <dbReference type="SMART" id="SM00482"/>
    </source>
</evidence>
<dbReference type="PANTHER" id="PTHR10133">
    <property type="entry name" value="DNA POLYMERASE I"/>
    <property type="match status" value="1"/>
</dbReference>
<evidence type="ECO:0000256" key="8">
    <source>
        <dbReference type="ARBA" id="ARBA00022763"/>
    </source>
</evidence>
<feature type="domain" description="DNA-directed DNA polymerase family A palm" evidence="18">
    <location>
        <begin position="626"/>
        <end position="831"/>
    </location>
</feature>
<evidence type="ECO:0000256" key="5">
    <source>
        <dbReference type="ARBA" id="ARBA00022695"/>
    </source>
</evidence>
<dbReference type="FunFam" id="3.40.50.1010:FF:000001">
    <property type="entry name" value="DNA polymerase I"/>
    <property type="match status" value="1"/>
</dbReference>
<evidence type="ECO:0000256" key="11">
    <source>
        <dbReference type="ARBA" id="ARBA00022932"/>
    </source>
</evidence>
<evidence type="ECO:0000256" key="10">
    <source>
        <dbReference type="ARBA" id="ARBA00022839"/>
    </source>
</evidence>
<keyword evidence="7" id="KW-0540">Nuclease</keyword>
<dbReference type="SUPFAM" id="SSF88723">
    <property type="entry name" value="PIN domain-like"/>
    <property type="match status" value="1"/>
</dbReference>
<dbReference type="InterPro" id="IPR036279">
    <property type="entry name" value="5-3_exonuclease_C_sf"/>
</dbReference>
<dbReference type="CDD" id="cd08637">
    <property type="entry name" value="DNA_pol_A_pol_I_C"/>
    <property type="match status" value="1"/>
</dbReference>
<dbReference type="SMART" id="SM00482">
    <property type="entry name" value="POLAc"/>
    <property type="match status" value="1"/>
</dbReference>
<proteinExistence type="inferred from homology"/>
<evidence type="ECO:0000256" key="1">
    <source>
        <dbReference type="ARBA" id="ARBA00007705"/>
    </source>
</evidence>
<evidence type="ECO:0000256" key="3">
    <source>
        <dbReference type="ARBA" id="ARBA00020311"/>
    </source>
</evidence>
<keyword evidence="11 16" id="KW-0239">DNA-directed DNA polymerase</keyword>
<feature type="domain" description="5'-3' exonuclease" evidence="17">
    <location>
        <begin position="5"/>
        <end position="264"/>
    </location>
</feature>
<dbReference type="SUPFAM" id="SSF53098">
    <property type="entry name" value="Ribonuclease H-like"/>
    <property type="match status" value="1"/>
</dbReference>
<protein>
    <recommendedName>
        <fullName evidence="3 15">DNA polymerase I</fullName>
        <ecNumber evidence="2 15">2.7.7.7</ecNumber>
    </recommendedName>
</protein>
<dbReference type="CDD" id="cd09859">
    <property type="entry name" value="PIN_53EXO"/>
    <property type="match status" value="1"/>
</dbReference>
<dbReference type="InterPro" id="IPR020045">
    <property type="entry name" value="DNA_polI_H3TH"/>
</dbReference>
<accession>A0A1G9P672</accession>
<evidence type="ECO:0000256" key="15">
    <source>
        <dbReference type="NCBIfam" id="TIGR00593"/>
    </source>
</evidence>
<dbReference type="Gene3D" id="3.40.50.1010">
    <property type="entry name" value="5'-nuclease"/>
    <property type="match status" value="1"/>
</dbReference>
<dbReference type="FunFam" id="1.10.150.20:FF:000002">
    <property type="entry name" value="DNA polymerase I"/>
    <property type="match status" value="1"/>
</dbReference>
<sequence length="875" mass="99620">MGIDEKIYLLDGHSLAHRAFYALPMLTNSDGEYTNSVFGFTKMLLSLIDEKSPEYLAVAMDKEGKTFRHEEYEEYKADRKETPAELKPQFDKIKKVLELLKIPLYEKKGFEADDLIGTIANKAAGESLKVVIVSGDRDVLQLVDKNISVLYTSGGIKDRTFYDLEKVREEYELEPEQLVDMKGLMGDSSDNIPGVPLIGEKTATKLLKKFSDLETILDNIDKVSGEKRSENLKNFADQARMSKKLGLIDTSVPLEFKLEDCRRGEFDEAEVYEYFSSLGFDSLLGRFESGRKKLDGSDINLIEKPDINNMIQNVTQKAAEDGVLKISVLYSGEKSPVENFEEGKILLAGEDGIYQIKPGTLTEIWNEIYDSDNTKLKICQGKELLLVLRSAGIPLPDIDFEPQLASYLLNPSDSLPDHQDILKKHLKLDVSEEIELRVIQAHFLNKIDRIEEKLQNRLQEKNLLKLYHQVELPLLAPLAEMEYNGIKVDTACLNDLSEKWQGKIEEIEERAYDLAGEEFNLNSPQQVGEILFEKLELPVIKKTKTGYSTSMSVLEKIEDEHPIVPVIKEFRHWSKLKSTYLDALPPLVNDETGRIHTSFNQMVTATGRLSSTDPNLQNIPIRSEEGREIRKAFVPGSKDWKLLTADYSQIELRILAHISGDQNLIETFNNKGDIHNETARRIFNVESEDVTGNMRRKAKVINFGIAYGMSAYSLSEDLDIPHNEAEEYIERYFSRFSGVKKYMDEIVERAGEQGYVTTLLDRRRYIADINSSNYHRRSFAERTAINTPIQGSAADIMKLAMLDVHKLLQEMKARMLLQVHDELVLEVPESELEDTAARVKQKMENCYELKVPVIVDLEAGDNWRDKEKLGVSEDA</sequence>
<evidence type="ECO:0000256" key="2">
    <source>
        <dbReference type="ARBA" id="ARBA00012417"/>
    </source>
</evidence>
<dbReference type="InterPro" id="IPR002421">
    <property type="entry name" value="5-3_exonuclease"/>
</dbReference>